<evidence type="ECO:0000313" key="1">
    <source>
        <dbReference type="EMBL" id="KAK0705121.1"/>
    </source>
</evidence>
<protein>
    <submittedName>
        <fullName evidence="1">Uncharacterized protein</fullName>
    </submittedName>
</protein>
<comment type="caution">
    <text evidence="1">The sequence shown here is derived from an EMBL/GenBank/DDBJ whole genome shotgun (WGS) entry which is preliminary data.</text>
</comment>
<sequence length="110" mass="12960">MVKWEDIREDLFEATLTVLLPLTKEQQEDIVRFMNERGHQTNWNAIRFQVTQVTQVPQIAMPRILQKWDSEVHEDILLALVKHWAPRPDDWRAVMATLQAQGYTFSESAL</sequence>
<feature type="non-terminal residue" evidence="1">
    <location>
        <position position="1"/>
    </location>
</feature>
<keyword evidence="2" id="KW-1185">Reference proteome</keyword>
<gene>
    <name evidence="1" type="ORF">B0H67DRAFT_450896</name>
</gene>
<reference evidence="1" key="1">
    <citation type="submission" date="2023-06" db="EMBL/GenBank/DDBJ databases">
        <title>Genome-scale phylogeny and comparative genomics of the fungal order Sordariales.</title>
        <authorList>
            <consortium name="Lawrence Berkeley National Laboratory"/>
            <person name="Hensen N."/>
            <person name="Bonometti L."/>
            <person name="Westerberg I."/>
            <person name="Brannstrom I.O."/>
            <person name="Guillou S."/>
            <person name="Cros-Aarteil S."/>
            <person name="Calhoun S."/>
            <person name="Haridas S."/>
            <person name="Kuo A."/>
            <person name="Mondo S."/>
            <person name="Pangilinan J."/>
            <person name="Riley R."/>
            <person name="Labutti K."/>
            <person name="Andreopoulos B."/>
            <person name="Lipzen A."/>
            <person name="Chen C."/>
            <person name="Yanf M."/>
            <person name="Daum C."/>
            <person name="Ng V."/>
            <person name="Clum A."/>
            <person name="Steindorff A."/>
            <person name="Ohm R."/>
            <person name="Martin F."/>
            <person name="Silar P."/>
            <person name="Natvig D."/>
            <person name="Lalanne C."/>
            <person name="Gautier V."/>
            <person name="Ament-Velasquez S.L."/>
            <person name="Kruys A."/>
            <person name="Hutchinson M.I."/>
            <person name="Powell A.J."/>
            <person name="Barry K."/>
            <person name="Miller A.N."/>
            <person name="Grigoriev I.V."/>
            <person name="Debuchy R."/>
            <person name="Gladieux P."/>
            <person name="Thoren M.H."/>
            <person name="Johannesson H."/>
        </authorList>
    </citation>
    <scope>NUCLEOTIDE SEQUENCE</scope>
    <source>
        <strain evidence="1">SMH4607-1</strain>
    </source>
</reference>
<proteinExistence type="predicted"/>
<evidence type="ECO:0000313" key="2">
    <source>
        <dbReference type="Proteomes" id="UP001172102"/>
    </source>
</evidence>
<dbReference type="EMBL" id="JAUKUA010000007">
    <property type="protein sequence ID" value="KAK0705121.1"/>
    <property type="molecule type" value="Genomic_DNA"/>
</dbReference>
<name>A0AA39ZWV2_9PEZI</name>
<organism evidence="1 2">
    <name type="scientific">Lasiosphaeris hirsuta</name>
    <dbReference type="NCBI Taxonomy" id="260670"/>
    <lineage>
        <taxon>Eukaryota</taxon>
        <taxon>Fungi</taxon>
        <taxon>Dikarya</taxon>
        <taxon>Ascomycota</taxon>
        <taxon>Pezizomycotina</taxon>
        <taxon>Sordariomycetes</taxon>
        <taxon>Sordariomycetidae</taxon>
        <taxon>Sordariales</taxon>
        <taxon>Lasiosphaeriaceae</taxon>
        <taxon>Lasiosphaeris</taxon>
    </lineage>
</organism>
<dbReference type="Proteomes" id="UP001172102">
    <property type="component" value="Unassembled WGS sequence"/>
</dbReference>
<dbReference type="AlphaFoldDB" id="A0AA39ZWV2"/>
<accession>A0AA39ZWV2</accession>